<name>A0A2Z2NZD6_9GAMM</name>
<sequence length="296" mass="32575">MTDGRLETAPAARPIGRFAPSPTGELHFGSLLAALASYCDARQRNGVWQLRIDDIDGPRSVPGSADAIQRSLESHGFQWDGPILWQSHRIERYHAALAALIDKQLVFACNCSRRSLPAGQIYPGHCRNQLVTLTPVADHALRLHMLGKVEFTDAVQGLQQFDLSLDVGDSIVWRRDQLVSYALACAVDDADNVTHVVRGADLLEGTGAQLGIIKALDLRPPEYAHLPVAMDVNGDKLSKHSKAPPIDEFEPLTTLAQAWQALGQIDIEASSVTEFWSQAISHWQMARVPRVRRITV</sequence>
<dbReference type="PANTHER" id="PTHR43311:SF1">
    <property type="entry name" value="GLUTAMYL-Q TRNA(ASP) SYNTHETASE"/>
    <property type="match status" value="1"/>
</dbReference>
<dbReference type="GO" id="GO:0008270">
    <property type="term" value="F:zinc ion binding"/>
    <property type="evidence" value="ECO:0007669"/>
    <property type="project" value="InterPro"/>
</dbReference>
<keyword evidence="10" id="KW-1185">Reference proteome</keyword>
<accession>A0A2Z2NZD6</accession>
<evidence type="ECO:0000256" key="3">
    <source>
        <dbReference type="ARBA" id="ARBA00022741"/>
    </source>
</evidence>
<dbReference type="OrthoDB" id="9807503at2"/>
<protein>
    <submittedName>
        <fullName evidence="9">Glutamyl-Q tRNA(Asp) synthetase</fullName>
        <ecNumber evidence="9">6.1.1.-</ecNumber>
    </submittedName>
</protein>
<dbReference type="Pfam" id="PF00749">
    <property type="entry name" value="tRNA-synt_1c"/>
    <property type="match status" value="2"/>
</dbReference>
<dbReference type="InterPro" id="IPR049940">
    <property type="entry name" value="GluQ/Sye"/>
</dbReference>
<feature type="domain" description="Glutamyl/glutaminyl-tRNA synthetase class Ib catalytic" evidence="8">
    <location>
        <begin position="143"/>
        <end position="241"/>
    </location>
</feature>
<dbReference type="SUPFAM" id="SSF52374">
    <property type="entry name" value="Nucleotidylyl transferase"/>
    <property type="match status" value="1"/>
</dbReference>
<keyword evidence="4" id="KW-0862">Zinc</keyword>
<dbReference type="GO" id="GO:0006400">
    <property type="term" value="P:tRNA modification"/>
    <property type="evidence" value="ECO:0007669"/>
    <property type="project" value="InterPro"/>
</dbReference>
<proteinExistence type="inferred from homology"/>
<keyword evidence="3 7" id="KW-0547">Nucleotide-binding</keyword>
<dbReference type="Proteomes" id="UP000250079">
    <property type="component" value="Chromosome"/>
</dbReference>
<dbReference type="InterPro" id="IPR000924">
    <property type="entry name" value="Glu/Gln-tRNA-synth"/>
</dbReference>
<dbReference type="RefSeq" id="WP_088920231.1">
    <property type="nucleotide sequence ID" value="NZ_CP018632.1"/>
</dbReference>
<dbReference type="InterPro" id="IPR020058">
    <property type="entry name" value="Glu/Gln-tRNA-synth_Ib_cat-dom"/>
</dbReference>
<dbReference type="EC" id="6.1.1.-" evidence="9"/>
<dbReference type="PRINTS" id="PR00987">
    <property type="entry name" value="TRNASYNTHGLU"/>
</dbReference>
<evidence type="ECO:0000256" key="2">
    <source>
        <dbReference type="ARBA" id="ARBA00022723"/>
    </source>
</evidence>
<dbReference type="KEGG" id="gai:IMCC3135_26230"/>
<dbReference type="InterPro" id="IPR014729">
    <property type="entry name" value="Rossmann-like_a/b/a_fold"/>
</dbReference>
<evidence type="ECO:0000256" key="1">
    <source>
        <dbReference type="ARBA" id="ARBA00022598"/>
    </source>
</evidence>
<dbReference type="NCBIfam" id="TIGR03838">
    <property type="entry name" value="queuosine_YadB"/>
    <property type="match status" value="1"/>
</dbReference>
<dbReference type="EMBL" id="CP018632">
    <property type="protein sequence ID" value="ASJ75301.1"/>
    <property type="molecule type" value="Genomic_DNA"/>
</dbReference>
<comment type="similarity">
    <text evidence="7">Belongs to the class-I aminoacyl-tRNA synthetase family.</text>
</comment>
<evidence type="ECO:0000256" key="6">
    <source>
        <dbReference type="ARBA" id="ARBA00023146"/>
    </source>
</evidence>
<feature type="domain" description="Glutamyl/glutaminyl-tRNA synthetase class Ib catalytic" evidence="8">
    <location>
        <begin position="17"/>
        <end position="116"/>
    </location>
</feature>
<gene>
    <name evidence="9" type="primary">gluQ</name>
    <name evidence="9" type="ORF">IMCC3135_26230</name>
</gene>
<keyword evidence="6 7" id="KW-0030">Aminoacyl-tRNA synthetase</keyword>
<dbReference type="NCBIfam" id="NF004314">
    <property type="entry name" value="PRK05710.1-3"/>
    <property type="match status" value="1"/>
</dbReference>
<evidence type="ECO:0000256" key="7">
    <source>
        <dbReference type="RuleBase" id="RU363037"/>
    </source>
</evidence>
<keyword evidence="5 7" id="KW-0067">ATP-binding</keyword>
<evidence type="ECO:0000256" key="5">
    <source>
        <dbReference type="ARBA" id="ARBA00022840"/>
    </source>
</evidence>
<keyword evidence="2" id="KW-0479">Metal-binding</keyword>
<dbReference type="InterPro" id="IPR022380">
    <property type="entry name" value="Glu-Q_tRNA(Asp)_Synthase"/>
</dbReference>
<keyword evidence="7" id="KW-0648">Protein biosynthesis</keyword>
<dbReference type="GO" id="GO:0004818">
    <property type="term" value="F:glutamate-tRNA ligase activity"/>
    <property type="evidence" value="ECO:0007669"/>
    <property type="project" value="TreeGrafter"/>
</dbReference>
<dbReference type="AlphaFoldDB" id="A0A2Z2NZD6"/>
<reference evidence="9 10" key="1">
    <citation type="submission" date="2016-12" db="EMBL/GenBank/DDBJ databases">
        <authorList>
            <person name="Song W.-J."/>
            <person name="Kurnit D.M."/>
        </authorList>
    </citation>
    <scope>NUCLEOTIDE SEQUENCE [LARGE SCALE GENOMIC DNA]</scope>
    <source>
        <strain evidence="9 10">IMCC3135</strain>
    </source>
</reference>
<keyword evidence="1 7" id="KW-0436">Ligase</keyword>
<evidence type="ECO:0000259" key="8">
    <source>
        <dbReference type="Pfam" id="PF00749"/>
    </source>
</evidence>
<dbReference type="GO" id="GO:0005524">
    <property type="term" value="F:ATP binding"/>
    <property type="evidence" value="ECO:0007669"/>
    <property type="project" value="UniProtKB-KW"/>
</dbReference>
<dbReference type="GO" id="GO:0005829">
    <property type="term" value="C:cytosol"/>
    <property type="evidence" value="ECO:0007669"/>
    <property type="project" value="TreeGrafter"/>
</dbReference>
<dbReference type="PANTHER" id="PTHR43311">
    <property type="entry name" value="GLUTAMATE--TRNA LIGASE"/>
    <property type="match status" value="1"/>
</dbReference>
<evidence type="ECO:0000256" key="4">
    <source>
        <dbReference type="ARBA" id="ARBA00022833"/>
    </source>
</evidence>
<dbReference type="Gene3D" id="3.40.50.620">
    <property type="entry name" value="HUPs"/>
    <property type="match status" value="1"/>
</dbReference>
<evidence type="ECO:0000313" key="10">
    <source>
        <dbReference type="Proteomes" id="UP000250079"/>
    </source>
</evidence>
<evidence type="ECO:0000313" key="9">
    <source>
        <dbReference type="EMBL" id="ASJ75301.1"/>
    </source>
</evidence>
<organism evidence="9 10">
    <name type="scientific">Granulosicoccus antarcticus IMCC3135</name>
    <dbReference type="NCBI Taxonomy" id="1192854"/>
    <lineage>
        <taxon>Bacteria</taxon>
        <taxon>Pseudomonadati</taxon>
        <taxon>Pseudomonadota</taxon>
        <taxon>Gammaproteobacteria</taxon>
        <taxon>Chromatiales</taxon>
        <taxon>Granulosicoccaceae</taxon>
        <taxon>Granulosicoccus</taxon>
    </lineage>
</organism>
<dbReference type="GO" id="GO:0006424">
    <property type="term" value="P:glutamyl-tRNA aminoacylation"/>
    <property type="evidence" value="ECO:0007669"/>
    <property type="project" value="InterPro"/>
</dbReference>